<keyword evidence="2" id="KW-1185">Reference proteome</keyword>
<protein>
    <submittedName>
        <fullName evidence="1">CLUMA_CG016301, isoform A</fullName>
    </submittedName>
</protein>
<dbReference type="AlphaFoldDB" id="A0A1J1IVY6"/>
<evidence type="ECO:0000313" key="2">
    <source>
        <dbReference type="Proteomes" id="UP000183832"/>
    </source>
</evidence>
<organism evidence="1 2">
    <name type="scientific">Clunio marinus</name>
    <dbReference type="NCBI Taxonomy" id="568069"/>
    <lineage>
        <taxon>Eukaryota</taxon>
        <taxon>Metazoa</taxon>
        <taxon>Ecdysozoa</taxon>
        <taxon>Arthropoda</taxon>
        <taxon>Hexapoda</taxon>
        <taxon>Insecta</taxon>
        <taxon>Pterygota</taxon>
        <taxon>Neoptera</taxon>
        <taxon>Endopterygota</taxon>
        <taxon>Diptera</taxon>
        <taxon>Nematocera</taxon>
        <taxon>Chironomoidea</taxon>
        <taxon>Chironomidae</taxon>
        <taxon>Clunio</taxon>
    </lineage>
</organism>
<gene>
    <name evidence="1" type="ORF">CLUMA_CG016301</name>
</gene>
<reference evidence="1 2" key="1">
    <citation type="submission" date="2015-04" db="EMBL/GenBank/DDBJ databases">
        <authorList>
            <person name="Syromyatnikov M.Y."/>
            <person name="Popov V.N."/>
        </authorList>
    </citation>
    <scope>NUCLEOTIDE SEQUENCE [LARGE SCALE GENOMIC DNA]</scope>
</reference>
<dbReference type="Proteomes" id="UP000183832">
    <property type="component" value="Unassembled WGS sequence"/>
</dbReference>
<dbReference type="EMBL" id="CVRI01000059">
    <property type="protein sequence ID" value="CRL03740.1"/>
    <property type="molecule type" value="Genomic_DNA"/>
</dbReference>
<sequence length="61" mass="7444">MRSGPCEKSYSTKRKGMFCENVWRFCCFYRKSAFLSIHFSRDNWSDEKLQKQKCSFIFQLQ</sequence>
<evidence type="ECO:0000313" key="1">
    <source>
        <dbReference type="EMBL" id="CRL03740.1"/>
    </source>
</evidence>
<accession>A0A1J1IVY6</accession>
<name>A0A1J1IVY6_9DIPT</name>
<proteinExistence type="predicted"/>